<dbReference type="RefSeq" id="WP_196204152.1">
    <property type="nucleotide sequence ID" value="NZ_JADPUN010000243.1"/>
</dbReference>
<evidence type="ECO:0000313" key="3">
    <source>
        <dbReference type="Proteomes" id="UP000638560"/>
    </source>
</evidence>
<keyword evidence="3" id="KW-1185">Reference proteome</keyword>
<name>A0ABS0H3B2_9ACTN</name>
<proteinExistence type="predicted"/>
<dbReference type="PANTHER" id="PTHR30595:SF6">
    <property type="entry name" value="SCHLAFEN ALBA-2 DOMAIN-CONTAINING PROTEIN"/>
    <property type="match status" value="1"/>
</dbReference>
<dbReference type="Gene3D" id="3.30.950.30">
    <property type="entry name" value="Schlafen, AAA domain"/>
    <property type="match status" value="1"/>
</dbReference>
<dbReference type="InterPro" id="IPR007421">
    <property type="entry name" value="Schlafen_AlbA_2_dom"/>
</dbReference>
<feature type="domain" description="Schlafen AlbA-2" evidence="1">
    <location>
        <begin position="24"/>
        <end position="144"/>
    </location>
</feature>
<gene>
    <name evidence="2" type="ORF">I0C86_27260</name>
</gene>
<protein>
    <submittedName>
        <fullName evidence="2">DNA binding domain-containing protein</fullName>
    </submittedName>
</protein>
<dbReference type="Proteomes" id="UP000638560">
    <property type="component" value="Unassembled WGS sequence"/>
</dbReference>
<dbReference type="Pfam" id="PF13749">
    <property type="entry name" value="HATPase_c_4"/>
    <property type="match status" value="1"/>
</dbReference>
<accession>A0ABS0H3B2</accession>
<sequence>MSSTRTTAQLVALVRELITLPREIEWLEDKVNNAEPEKIGEYLSALSNSAARASHERGYLIWGVRDSSREIVGTSFQPFQTKVGNENLENWLTRSLSPQVNFTFHELTLDGIRLVLLEVERAGHRPIAFRGEEYIRIGSHKKKLKEHPAAAKELWQSFILTSFEEGVATDRLQATDVTTLIDYPAYFHLMKTPLPENRAAILETLRAEDIVRRADDGSWSITNLGALLFSQDMKDFPSIARKVIRVIQYKDNSRVETLKEQVGVHGYAAGFGGLIGYINGLLPSNEVIGQALRQTVKMYPDLAVRELVANALIHQDFFLTGTGPMVEIFQDRIEITNPGVPLVDPLRFVDSPPRSRNERIAALMRRGGICEERGSGWDKVAFEIEFHQLPAPLVEVTAEHTRVILFSQRSLREMDRADRVRAVYLHACLRHVTRQQVTNTTIRERFGIEVRNSARASRLIKEAMDEHMITLRDPNAPLKLREYVPWWAAPDLTQRPAAGLA</sequence>
<dbReference type="PANTHER" id="PTHR30595">
    <property type="entry name" value="GLPR-RELATED TRANSCRIPTIONAL REPRESSOR"/>
    <property type="match status" value="1"/>
</dbReference>
<dbReference type="InterPro" id="IPR038475">
    <property type="entry name" value="RecG_C_sf"/>
</dbReference>
<dbReference type="InterPro" id="IPR038461">
    <property type="entry name" value="Schlafen_AlbA_2_dom_sf"/>
</dbReference>
<evidence type="ECO:0000313" key="2">
    <source>
        <dbReference type="EMBL" id="MBF9132624.1"/>
    </source>
</evidence>
<reference evidence="2 3" key="1">
    <citation type="submission" date="2020-11" db="EMBL/GenBank/DDBJ databases">
        <title>A novel isolate from a Black sea contaminated sediment with potential to produce alkanes: Plantactinospora alkalitolerans sp. nov.</title>
        <authorList>
            <person name="Carro L."/>
            <person name="Veyisoglu A."/>
            <person name="Guven K."/>
            <person name="Schumann P."/>
            <person name="Klenk H.-P."/>
            <person name="Sahin N."/>
        </authorList>
    </citation>
    <scope>NUCLEOTIDE SEQUENCE [LARGE SCALE GENOMIC DNA]</scope>
    <source>
        <strain evidence="2 3">S1510</strain>
    </source>
</reference>
<dbReference type="EMBL" id="JADPUN010000243">
    <property type="protein sequence ID" value="MBF9132624.1"/>
    <property type="molecule type" value="Genomic_DNA"/>
</dbReference>
<dbReference type="Gene3D" id="3.30.565.60">
    <property type="match status" value="1"/>
</dbReference>
<evidence type="ECO:0000259" key="1">
    <source>
        <dbReference type="Pfam" id="PF04326"/>
    </source>
</evidence>
<comment type="caution">
    <text evidence="2">The sequence shown here is derived from an EMBL/GenBank/DDBJ whole genome shotgun (WGS) entry which is preliminary data.</text>
</comment>
<dbReference type="Pfam" id="PF04326">
    <property type="entry name" value="SLFN_AlbA_2"/>
    <property type="match status" value="1"/>
</dbReference>
<organism evidence="2 3">
    <name type="scientific">Plantactinospora alkalitolerans</name>
    <dbReference type="NCBI Taxonomy" id="2789879"/>
    <lineage>
        <taxon>Bacteria</taxon>
        <taxon>Bacillati</taxon>
        <taxon>Actinomycetota</taxon>
        <taxon>Actinomycetes</taxon>
        <taxon>Micromonosporales</taxon>
        <taxon>Micromonosporaceae</taxon>
        <taxon>Plantactinospora</taxon>
    </lineage>
</organism>